<keyword evidence="17" id="KW-0175">Coiled coil</keyword>
<keyword evidence="14 18" id="KW-0472">Membrane</keyword>
<dbReference type="Gene3D" id="3.30.565.10">
    <property type="entry name" value="Histidine kinase-like ATPase, C-terminal domain"/>
    <property type="match status" value="1"/>
</dbReference>
<keyword evidence="11" id="KW-0067">ATP-binding</keyword>
<dbReference type="InterPro" id="IPR029151">
    <property type="entry name" value="Sensor-like_sf"/>
</dbReference>
<evidence type="ECO:0000256" key="4">
    <source>
        <dbReference type="ARBA" id="ARBA00022475"/>
    </source>
</evidence>
<comment type="catalytic activity">
    <reaction evidence="1">
        <text>ATP + protein L-histidine = ADP + protein N-phospho-L-histidine.</text>
        <dbReference type="EC" id="2.7.13.3"/>
    </reaction>
</comment>
<evidence type="ECO:0000256" key="14">
    <source>
        <dbReference type="ARBA" id="ARBA00023136"/>
    </source>
</evidence>
<comment type="function">
    <text evidence="15">Member of the two-component regulatory system DctB/DctD involved in the transport of C4-dicarboxylates. DctB functions as a membrane-associated protein kinase that phosphorylates DctD in response to environmental signals.</text>
</comment>
<keyword evidence="12 18" id="KW-1133">Transmembrane helix</keyword>
<dbReference type="SMART" id="SM00387">
    <property type="entry name" value="HATPase_c"/>
    <property type="match status" value="1"/>
</dbReference>
<organism evidence="20 21">
    <name type="scientific">Dinoroseobacter shibae (strain DSM 16493 / NCIMB 14021 / DFL 12)</name>
    <dbReference type="NCBI Taxonomy" id="398580"/>
    <lineage>
        <taxon>Bacteria</taxon>
        <taxon>Pseudomonadati</taxon>
        <taxon>Pseudomonadota</taxon>
        <taxon>Alphaproteobacteria</taxon>
        <taxon>Rhodobacterales</taxon>
        <taxon>Roseobacteraceae</taxon>
        <taxon>Dinoroseobacter</taxon>
    </lineage>
</organism>
<evidence type="ECO:0000313" key="21">
    <source>
        <dbReference type="Proteomes" id="UP000006833"/>
    </source>
</evidence>
<keyword evidence="5" id="KW-0997">Cell inner membrane</keyword>
<evidence type="ECO:0000256" key="11">
    <source>
        <dbReference type="ARBA" id="ARBA00022840"/>
    </source>
</evidence>
<keyword evidence="8 18" id="KW-0812">Transmembrane</keyword>
<dbReference type="GO" id="GO:0005886">
    <property type="term" value="C:plasma membrane"/>
    <property type="evidence" value="ECO:0007669"/>
    <property type="project" value="UniProtKB-SubCell"/>
</dbReference>
<dbReference type="KEGG" id="dsh:Dshi_1197"/>
<dbReference type="InterPro" id="IPR003594">
    <property type="entry name" value="HATPase_dom"/>
</dbReference>
<dbReference type="FunFam" id="1.10.287.130:FF:000049">
    <property type="entry name" value="C4-dicarboxylate transport sensor protein DctB"/>
    <property type="match status" value="1"/>
</dbReference>
<reference evidence="21" key="1">
    <citation type="journal article" date="2010" name="ISME J.">
        <title>The complete genome sequence of the algal symbiont Dinoroseobacter shibae: a hitchhiker's guide to life in the sea.</title>
        <authorList>
            <person name="Wagner-Dobler I."/>
            <person name="Ballhausen B."/>
            <person name="Berger M."/>
            <person name="Brinkhoff T."/>
            <person name="Buchholz I."/>
            <person name="Bunk B."/>
            <person name="Cypionka H."/>
            <person name="Daniel R."/>
            <person name="Drepper T."/>
            <person name="Gerdts G."/>
            <person name="Hahnke S."/>
            <person name="Han C."/>
            <person name="Jahn D."/>
            <person name="Kalhoefer D."/>
            <person name="Kiss H."/>
            <person name="Klenk H.P."/>
            <person name="Kyrpides N."/>
            <person name="Liebl W."/>
            <person name="Liesegang H."/>
            <person name="Meincke L."/>
            <person name="Pati A."/>
            <person name="Petersen J."/>
            <person name="Piekarski T."/>
            <person name="Pommerenke C."/>
            <person name="Pradella S."/>
            <person name="Pukall R."/>
            <person name="Rabus R."/>
            <person name="Stackebrandt E."/>
            <person name="Thole S."/>
            <person name="Thompson L."/>
            <person name="Tielen P."/>
            <person name="Tomasch J."/>
            <person name="von Jan M."/>
            <person name="Wanphrut N."/>
            <person name="Wichels A."/>
            <person name="Zech H."/>
            <person name="Simon M."/>
        </authorList>
    </citation>
    <scope>NUCLEOTIDE SEQUENCE [LARGE SCALE GENOMIC DNA]</scope>
    <source>
        <strain evidence="21">DSM 16493 / NCIMB 14021 / DFL 12</strain>
    </source>
</reference>
<dbReference type="Pfam" id="PF00512">
    <property type="entry name" value="HisKA"/>
    <property type="match status" value="1"/>
</dbReference>
<dbReference type="PROSITE" id="PS50109">
    <property type="entry name" value="HIS_KIN"/>
    <property type="match status" value="1"/>
</dbReference>
<dbReference type="PANTHER" id="PTHR43065">
    <property type="entry name" value="SENSOR HISTIDINE KINASE"/>
    <property type="match status" value="1"/>
</dbReference>
<keyword evidence="4" id="KW-1003">Cell membrane</keyword>
<accession>A8LI85</accession>
<dbReference type="InterPro" id="IPR003661">
    <property type="entry name" value="HisK_dim/P_dom"/>
</dbReference>
<evidence type="ECO:0000256" key="2">
    <source>
        <dbReference type="ARBA" id="ARBA00004429"/>
    </source>
</evidence>
<dbReference type="GO" id="GO:0000155">
    <property type="term" value="F:phosphorelay sensor kinase activity"/>
    <property type="evidence" value="ECO:0007669"/>
    <property type="project" value="InterPro"/>
</dbReference>
<dbReference type="PIRSF" id="PIRSF036431">
    <property type="entry name" value="STHK_DctB"/>
    <property type="match status" value="1"/>
</dbReference>
<feature type="domain" description="Histidine kinase" evidence="19">
    <location>
        <begin position="399"/>
        <end position="612"/>
    </location>
</feature>
<evidence type="ECO:0000256" key="18">
    <source>
        <dbReference type="SAM" id="Phobius"/>
    </source>
</evidence>
<evidence type="ECO:0000256" key="15">
    <source>
        <dbReference type="ARBA" id="ARBA00059004"/>
    </source>
</evidence>
<evidence type="ECO:0000256" key="3">
    <source>
        <dbReference type="ARBA" id="ARBA00012438"/>
    </source>
</evidence>
<feature type="coiled-coil region" evidence="17">
    <location>
        <begin position="328"/>
        <end position="390"/>
    </location>
</feature>
<dbReference type="SUPFAM" id="SSF55874">
    <property type="entry name" value="ATPase domain of HSP90 chaperone/DNA topoisomerase II/histidine kinase"/>
    <property type="match status" value="1"/>
</dbReference>
<dbReference type="AlphaFoldDB" id="A8LI85"/>
<dbReference type="Gene3D" id="1.10.287.130">
    <property type="match status" value="1"/>
</dbReference>
<dbReference type="SUPFAM" id="SSF47384">
    <property type="entry name" value="Homodimeric domain of signal transducing histidine kinase"/>
    <property type="match status" value="1"/>
</dbReference>
<evidence type="ECO:0000256" key="16">
    <source>
        <dbReference type="ARBA" id="ARBA00073143"/>
    </source>
</evidence>
<evidence type="ECO:0000256" key="1">
    <source>
        <dbReference type="ARBA" id="ARBA00000085"/>
    </source>
</evidence>
<dbReference type="PANTHER" id="PTHR43065:SF46">
    <property type="entry name" value="C4-DICARBOXYLATE TRANSPORT SENSOR PROTEIN DCTB"/>
    <property type="match status" value="1"/>
</dbReference>
<evidence type="ECO:0000259" key="19">
    <source>
        <dbReference type="PROSITE" id="PS50109"/>
    </source>
</evidence>
<evidence type="ECO:0000313" key="20">
    <source>
        <dbReference type="EMBL" id="ABV92939.1"/>
    </source>
</evidence>
<evidence type="ECO:0000256" key="17">
    <source>
        <dbReference type="SAM" id="Coils"/>
    </source>
</evidence>
<dbReference type="Gene3D" id="3.30.450.20">
    <property type="entry name" value="PAS domain"/>
    <property type="match status" value="2"/>
</dbReference>
<evidence type="ECO:0000256" key="8">
    <source>
        <dbReference type="ARBA" id="ARBA00022692"/>
    </source>
</evidence>
<dbReference type="FunFam" id="3.30.450.20:FF:000127">
    <property type="entry name" value="C4-dicarboxylate transport sensor protein"/>
    <property type="match status" value="1"/>
</dbReference>
<dbReference type="STRING" id="398580.Dshi_1197"/>
<dbReference type="Pfam" id="PF02518">
    <property type="entry name" value="HATPase_c"/>
    <property type="match status" value="1"/>
</dbReference>
<gene>
    <name evidence="20" type="primary">dctB</name>
    <name evidence="20" type="ordered locus">Dshi_1197</name>
</gene>
<evidence type="ECO:0000256" key="9">
    <source>
        <dbReference type="ARBA" id="ARBA00022741"/>
    </source>
</evidence>
<keyword evidence="10 20" id="KW-0418">Kinase</keyword>
<dbReference type="SMART" id="SM00388">
    <property type="entry name" value="HisKA"/>
    <property type="match status" value="1"/>
</dbReference>
<dbReference type="SUPFAM" id="SSF103190">
    <property type="entry name" value="Sensory domain-like"/>
    <property type="match status" value="1"/>
</dbReference>
<feature type="transmembrane region" description="Helical" evidence="18">
    <location>
        <begin position="303"/>
        <end position="324"/>
    </location>
</feature>
<dbReference type="EC" id="2.7.13.3" evidence="3"/>
<dbReference type="InterPro" id="IPR017055">
    <property type="entry name" value="Sig_transdc_His_kinase_DctB"/>
</dbReference>
<keyword evidence="21" id="KW-1185">Reference proteome</keyword>
<dbReference type="PRINTS" id="PR00344">
    <property type="entry name" value="BCTRLSENSOR"/>
</dbReference>
<dbReference type="GO" id="GO:0005524">
    <property type="term" value="F:ATP binding"/>
    <property type="evidence" value="ECO:0007669"/>
    <property type="project" value="UniProtKB-KW"/>
</dbReference>
<dbReference type="EMBL" id="CP000830">
    <property type="protein sequence ID" value="ABV92939.1"/>
    <property type="molecule type" value="Genomic_DNA"/>
</dbReference>
<dbReference type="RefSeq" id="WP_012177869.1">
    <property type="nucleotide sequence ID" value="NC_009952.1"/>
</dbReference>
<dbReference type="HOGENOM" id="CLU_000445_94_2_5"/>
<keyword evidence="7" id="KW-0808">Transferase</keyword>
<sequence length="622" mass="67344">MSDALAPPPAASPRLIPALAVAVLLSGLVAVAAFPRIERYFLTEAAERAAATLSLTVEGLNGALRRYAPLPALVAERPDLAALLRQPENTALQARINEDLRQTAYAIGASDVYLMDISGLTLAASSYRKTLSFVGRSFSYRPYFTQALDGGLGRYFALGTTSGERGYFYAAPVEDNARITGVVAVKFTVDGFEETWRAGPATVLVRDLQGVVFMSSRPDWHFRALAPLTDAARARIEAARQYPLSEVTHLPTEITPLSEGAELWSIATPRGEAESYVARTARISDAGWDVTILLPTAPARQQALQMMAIAMLLTLLLVMAAAIYQQRRARLLERMETQRAAQAELEARVTQRTADLNLANRQLQQEVVERRQTEQRLRKTQAELVQAGKLAALGQMSAALSHEFNQPLAAVKSYAENAMTFLDRDRVPEARENVTRISAMTDRMASISKHLRNFARRPQEEVGAVRLDAVIEDALSVMQVRLKQTGAAVDYTPPEGPVWVRGGHVRLQQVVVNLLSNALDAMTHTPAPRVTLRIIARDGAHMLEVRDIGPGIAPEAAETMFDPFFTTKAPGGGLGLGLSISYNIVRDFDGTLEAENAPGGGAVFRLVLPAAAASRAAGTAAG</sequence>
<evidence type="ECO:0000256" key="6">
    <source>
        <dbReference type="ARBA" id="ARBA00022553"/>
    </source>
</evidence>
<dbReference type="OrthoDB" id="7797927at2"/>
<keyword evidence="6" id="KW-0597">Phosphoprotein</keyword>
<comment type="subcellular location">
    <subcellularLocation>
        <location evidence="2">Cell inner membrane</location>
        <topology evidence="2">Multi-pass membrane protein</topology>
    </subcellularLocation>
</comment>
<keyword evidence="9" id="KW-0547">Nucleotide-binding</keyword>
<evidence type="ECO:0000256" key="5">
    <source>
        <dbReference type="ARBA" id="ARBA00022519"/>
    </source>
</evidence>
<evidence type="ECO:0000256" key="12">
    <source>
        <dbReference type="ARBA" id="ARBA00022989"/>
    </source>
</evidence>
<evidence type="ECO:0000256" key="13">
    <source>
        <dbReference type="ARBA" id="ARBA00023012"/>
    </source>
</evidence>
<dbReference type="eggNOG" id="COG4191">
    <property type="taxonomic scope" value="Bacteria"/>
</dbReference>
<dbReference type="Proteomes" id="UP000006833">
    <property type="component" value="Chromosome"/>
</dbReference>
<dbReference type="InterPro" id="IPR036890">
    <property type="entry name" value="HATPase_C_sf"/>
</dbReference>
<dbReference type="InterPro" id="IPR004358">
    <property type="entry name" value="Sig_transdc_His_kin-like_C"/>
</dbReference>
<dbReference type="CDD" id="cd00082">
    <property type="entry name" value="HisKA"/>
    <property type="match status" value="1"/>
</dbReference>
<proteinExistence type="predicted"/>
<dbReference type="InterPro" id="IPR005467">
    <property type="entry name" value="His_kinase_dom"/>
</dbReference>
<protein>
    <recommendedName>
        <fullName evidence="16">C4-dicarboxylate transport sensor protein DctB</fullName>
        <ecNumber evidence="3">2.7.13.3</ecNumber>
    </recommendedName>
</protein>
<evidence type="ECO:0000256" key="7">
    <source>
        <dbReference type="ARBA" id="ARBA00022679"/>
    </source>
</evidence>
<dbReference type="InterPro" id="IPR036097">
    <property type="entry name" value="HisK_dim/P_sf"/>
</dbReference>
<feature type="transmembrane region" description="Helical" evidence="18">
    <location>
        <begin position="15"/>
        <end position="34"/>
    </location>
</feature>
<evidence type="ECO:0000256" key="10">
    <source>
        <dbReference type="ARBA" id="ARBA00022777"/>
    </source>
</evidence>
<name>A8LI85_DINSH</name>
<keyword evidence="13" id="KW-0902">Two-component regulatory system</keyword>